<keyword evidence="7 8" id="KW-0694">RNA-binding</keyword>
<dbReference type="PATRIC" id="fig|301375.6.peg.1479"/>
<feature type="binding site" evidence="8">
    <location>
        <position position="84"/>
    </location>
    <ligand>
        <name>Zn(2+)</name>
        <dbReference type="ChEBI" id="CHEBI:29105"/>
        <label>1</label>
        <note>catalytic</note>
    </ligand>
</feature>
<dbReference type="CDD" id="cd07714">
    <property type="entry name" value="RNaseJ_MBL-fold"/>
    <property type="match status" value="1"/>
</dbReference>
<dbReference type="SUPFAM" id="SSF56281">
    <property type="entry name" value="Metallo-hydrolase/oxidoreductase"/>
    <property type="match status" value="1"/>
</dbReference>
<feature type="binding site" evidence="8">
    <location>
        <position position="410"/>
    </location>
    <ligand>
        <name>Zn(2+)</name>
        <dbReference type="ChEBI" id="CHEBI:29105"/>
        <label>2</label>
        <note>catalytic</note>
    </ligand>
</feature>
<evidence type="ECO:0000256" key="5">
    <source>
        <dbReference type="ARBA" id="ARBA00022833"/>
    </source>
</evidence>
<evidence type="ECO:0000256" key="3">
    <source>
        <dbReference type="ARBA" id="ARBA00022723"/>
    </source>
</evidence>
<dbReference type="GO" id="GO:0004534">
    <property type="term" value="F:5'-3' RNA exonuclease activity"/>
    <property type="evidence" value="ECO:0007669"/>
    <property type="project" value="UniProtKB-UniRule"/>
</dbReference>
<evidence type="ECO:0000313" key="13">
    <source>
        <dbReference type="Proteomes" id="UP000057043"/>
    </source>
</evidence>
<evidence type="ECO:0000256" key="2">
    <source>
        <dbReference type="ARBA" id="ARBA00022722"/>
    </source>
</evidence>
<feature type="binding site" evidence="8">
    <location>
        <begin position="384"/>
        <end position="388"/>
    </location>
    <ligand>
        <name>substrate</name>
    </ligand>
</feature>
<protein>
    <recommendedName>
        <fullName evidence="8">Ribonuclease J</fullName>
        <shortName evidence="8">RNase J</shortName>
        <ecNumber evidence="8">3.1.-.-</ecNumber>
    </recommendedName>
</protein>
<dbReference type="NCBIfam" id="TIGR00649">
    <property type="entry name" value="MG423"/>
    <property type="match status" value="1"/>
</dbReference>
<comment type="caution">
    <text evidence="11">The sequence shown here is derived from an EMBL/GenBank/DDBJ whole genome shotgun (WGS) entry which is preliminary data.</text>
</comment>
<dbReference type="HAMAP" id="MF_01492">
    <property type="entry name" value="RNase_J_arch"/>
    <property type="match status" value="1"/>
</dbReference>
<reference evidence="12 13" key="2">
    <citation type="journal article" date="2015" name="MBio">
        <title>Genome-Resolved Metagenomic Analysis Reveals Roles for Candidate Phyla and Other Microbial Community Members in Biogeochemical Transformations in Oil Reservoirs.</title>
        <authorList>
            <person name="Hu P."/>
            <person name="Tom L."/>
            <person name="Singh A."/>
            <person name="Thomas B.C."/>
            <person name="Baker B.J."/>
            <person name="Piceno Y.M."/>
            <person name="Andersen G.L."/>
            <person name="Banfield J.F."/>
        </authorList>
    </citation>
    <scope>NUCLEOTIDE SEQUENCE [LARGE SCALE GENOMIC DNA]</scope>
    <source>
        <strain evidence="10">57_489</strain>
    </source>
</reference>
<evidence type="ECO:0000313" key="10">
    <source>
        <dbReference type="EMBL" id="KUK45440.1"/>
    </source>
</evidence>
<evidence type="ECO:0000256" key="7">
    <source>
        <dbReference type="ARBA" id="ARBA00022884"/>
    </source>
</evidence>
<dbReference type="InterPro" id="IPR004613">
    <property type="entry name" value="RNase_J"/>
</dbReference>
<dbReference type="InterPro" id="IPR030879">
    <property type="entry name" value="RNase_J_arc"/>
</dbReference>
<sequence length="446" mass="49536">MKDIGIVAIGGYEEIGRNMTAIRIGHDILIMDMGIRLDRVQIHEDTDLERLRPSELISLGAIPNDSVMKDVDGRVRAIACTHGHLDHIGAISKLANKYRAPIIGTPFTADLIKQEIEAEKLQATKNEVITMNAGKTRQIAPDIELEFIRVQHSIVDCVFAAVHTPRGVILYANDFKMDRSPTLGQPPDFARLKKLESEGVLALITETTNAGVSGKTPSEQIAKDLVWDVLMGTEETKSGVLLTTFSSHIARIRAIIEAAHEMGRKPVLLGRSMEKYWSTAKRTGYAPKSNDLPVYGRRKSVDKFFKRMMQEGKDKYLPIMTGHQGEPGAVLSRVASGETDYQIESGDKVIFSAGTIPQPLNVSNRHIAVTKLKMKGARVYDNVHVSGHACVEDHWELLRMINPEHVIPSHGNFQSHGKYLSMAEDTGYELGYTFHIMRNGQELVLP</sequence>
<accession>A0A101IL58</accession>
<keyword evidence="4 8" id="KW-0378">Hydrolase</keyword>
<dbReference type="InterPro" id="IPR042173">
    <property type="entry name" value="RNase_J_2"/>
</dbReference>
<dbReference type="GO" id="GO:0006401">
    <property type="term" value="P:RNA catabolic process"/>
    <property type="evidence" value="ECO:0007669"/>
    <property type="project" value="UniProtKB-UniRule"/>
</dbReference>
<keyword evidence="3 8" id="KW-0479">Metal-binding</keyword>
<comment type="function">
    <text evidence="8">An RNase that has 5'-3' exonuclease activity. May be involved in RNA degradation.</text>
</comment>
<proteinExistence type="inferred from homology"/>
<dbReference type="EC" id="3.1.-.-" evidence="8"/>
<dbReference type="EMBL" id="LGHB01000004">
    <property type="protein sequence ID" value="KUK97189.1"/>
    <property type="molecule type" value="Genomic_DNA"/>
</dbReference>
<keyword evidence="2 8" id="KW-0540">Nuclease</keyword>
<dbReference type="SMART" id="SM00849">
    <property type="entry name" value="Lactamase_B"/>
    <property type="match status" value="1"/>
</dbReference>
<dbReference type="PANTHER" id="PTHR43694:SF1">
    <property type="entry name" value="RIBONUCLEASE J"/>
    <property type="match status" value="1"/>
</dbReference>
<dbReference type="GO" id="GO:0003723">
    <property type="term" value="F:RNA binding"/>
    <property type="evidence" value="ECO:0007669"/>
    <property type="project" value="UniProtKB-KW"/>
</dbReference>
<dbReference type="GO" id="GO:0005737">
    <property type="term" value="C:cytoplasm"/>
    <property type="evidence" value="ECO:0007669"/>
    <property type="project" value="UniProtKB-SubCell"/>
</dbReference>
<dbReference type="InterPro" id="IPR001279">
    <property type="entry name" value="Metallo-B-lactamas"/>
</dbReference>
<name>A0A101IL58_9EURY</name>
<comment type="subunit">
    <text evidence="8">Homodimer.</text>
</comment>
<organism evidence="11 12">
    <name type="scientific">Methanothrix harundinacea</name>
    <dbReference type="NCBI Taxonomy" id="301375"/>
    <lineage>
        <taxon>Archaea</taxon>
        <taxon>Methanobacteriati</taxon>
        <taxon>Methanobacteriota</taxon>
        <taxon>Stenosarchaea group</taxon>
        <taxon>Methanomicrobia</taxon>
        <taxon>Methanotrichales</taxon>
        <taxon>Methanotrichaceae</taxon>
        <taxon>Methanothrix</taxon>
    </lineage>
</organism>
<keyword evidence="5 8" id="KW-0862">Zinc</keyword>
<evidence type="ECO:0000256" key="8">
    <source>
        <dbReference type="HAMAP-Rule" id="MF_01492"/>
    </source>
</evidence>
<dbReference type="InterPro" id="IPR011108">
    <property type="entry name" value="RMMBL"/>
</dbReference>
<dbReference type="PANTHER" id="PTHR43694">
    <property type="entry name" value="RIBONUCLEASE J"/>
    <property type="match status" value="1"/>
</dbReference>
<dbReference type="EMBL" id="LGFT01000003">
    <property type="protein sequence ID" value="KUK45440.1"/>
    <property type="molecule type" value="Genomic_DNA"/>
</dbReference>
<reference evidence="11" key="1">
    <citation type="journal article" date="2015" name="MBio">
        <title>Genome-resolved metagenomic analysis reveals roles for candidate phyla and other microbial community members in biogeochemical transformations in oil reservoirs.</title>
        <authorList>
            <person name="Hu P."/>
            <person name="Tom L."/>
            <person name="Singh A."/>
            <person name="Thomas B.C."/>
            <person name="Baker B.J."/>
            <person name="Piceno Y.M."/>
            <person name="Andersen G.L."/>
            <person name="Banfield J.F."/>
        </authorList>
    </citation>
    <scope>NUCLEOTIDE SEQUENCE [LARGE SCALE GENOMIC DNA]</scope>
    <source>
        <strain evidence="11">56_747</strain>
    </source>
</reference>
<dbReference type="GO" id="GO:0008270">
    <property type="term" value="F:zinc ion binding"/>
    <property type="evidence" value="ECO:0007669"/>
    <property type="project" value="UniProtKB-UniRule"/>
</dbReference>
<dbReference type="InterPro" id="IPR055132">
    <property type="entry name" value="RNase_J_b_CASP"/>
</dbReference>
<evidence type="ECO:0000256" key="6">
    <source>
        <dbReference type="ARBA" id="ARBA00022839"/>
    </source>
</evidence>
<dbReference type="InterPro" id="IPR036866">
    <property type="entry name" value="RibonucZ/Hydroxyglut_hydro"/>
</dbReference>
<feature type="binding site" evidence="8">
    <location>
        <position position="82"/>
    </location>
    <ligand>
        <name>Zn(2+)</name>
        <dbReference type="ChEBI" id="CHEBI:29105"/>
        <label>1</label>
        <note>catalytic</note>
    </ligand>
</feature>
<feature type="domain" description="Metallo-beta-lactamase" evidence="9">
    <location>
        <begin position="16"/>
        <end position="215"/>
    </location>
</feature>
<dbReference type="Pfam" id="PF22505">
    <property type="entry name" value="RNase_J_b_CASP"/>
    <property type="match status" value="1"/>
</dbReference>
<feature type="binding site" evidence="8">
    <location>
        <position position="152"/>
    </location>
    <ligand>
        <name>Zn(2+)</name>
        <dbReference type="ChEBI" id="CHEBI:29105"/>
        <label>1</label>
        <note>catalytic</note>
    </ligand>
</feature>
<dbReference type="Pfam" id="PF12706">
    <property type="entry name" value="Lactamase_B_2"/>
    <property type="match status" value="1"/>
</dbReference>
<dbReference type="Gene3D" id="3.40.50.10710">
    <property type="entry name" value="Metallo-hydrolase/oxidoreductase"/>
    <property type="match status" value="1"/>
</dbReference>
<evidence type="ECO:0000259" key="9">
    <source>
        <dbReference type="SMART" id="SM00849"/>
    </source>
</evidence>
<dbReference type="Pfam" id="PF07521">
    <property type="entry name" value="RMMBL"/>
    <property type="match status" value="1"/>
</dbReference>
<keyword evidence="1 8" id="KW-0963">Cytoplasm</keyword>
<evidence type="ECO:0000313" key="12">
    <source>
        <dbReference type="Proteomes" id="UP000053961"/>
    </source>
</evidence>
<dbReference type="Proteomes" id="UP000057043">
    <property type="component" value="Unassembled WGS sequence"/>
</dbReference>
<feature type="binding site" evidence="8">
    <location>
        <position position="174"/>
    </location>
    <ligand>
        <name>Zn(2+)</name>
        <dbReference type="ChEBI" id="CHEBI:29105"/>
        <label>1</label>
        <note>catalytic</note>
    </ligand>
</feature>
<dbReference type="Gene3D" id="3.60.15.10">
    <property type="entry name" value="Ribonuclease Z/Hydroxyacylglutathione hydrolase-like"/>
    <property type="match status" value="1"/>
</dbReference>
<feature type="binding site" evidence="8">
    <location>
        <position position="86"/>
    </location>
    <ligand>
        <name>Zn(2+)</name>
        <dbReference type="ChEBI" id="CHEBI:29105"/>
        <label>2</label>
        <note>catalytic</note>
    </ligand>
</feature>
<comment type="cofactor">
    <cofactor evidence="8">
        <name>Zn(2+)</name>
        <dbReference type="ChEBI" id="CHEBI:29105"/>
    </cofactor>
    <text evidence="8">Binds 2 Zn(2+) ions per subunit. It is not clear if Zn(2+) or Mg(2+) is physiologically important.</text>
</comment>
<evidence type="ECO:0000256" key="4">
    <source>
        <dbReference type="ARBA" id="ARBA00022801"/>
    </source>
</evidence>
<dbReference type="Proteomes" id="UP000053961">
    <property type="component" value="Unassembled WGS sequence"/>
</dbReference>
<feature type="binding site" evidence="8">
    <location>
        <position position="174"/>
    </location>
    <ligand>
        <name>Zn(2+)</name>
        <dbReference type="ChEBI" id="CHEBI:29105"/>
        <label>2</label>
        <note>catalytic</note>
    </ligand>
</feature>
<evidence type="ECO:0000313" key="11">
    <source>
        <dbReference type="EMBL" id="KUK97189.1"/>
    </source>
</evidence>
<dbReference type="AlphaFoldDB" id="A0A101IL58"/>
<keyword evidence="6 8" id="KW-0269">Exonuclease</keyword>
<feature type="binding site" evidence="8">
    <location>
        <position position="87"/>
    </location>
    <ligand>
        <name>Zn(2+)</name>
        <dbReference type="ChEBI" id="CHEBI:29105"/>
        <label>2</label>
        <note>catalytic</note>
    </ligand>
</feature>
<comment type="similarity">
    <text evidence="8">Belongs to the metallo-beta-lactamase superfamily. RNA-metabolizing metallo-beta-lactamase-like family. Archaeal RNase J subfamily.</text>
</comment>
<evidence type="ECO:0000256" key="1">
    <source>
        <dbReference type="ARBA" id="ARBA00022490"/>
    </source>
</evidence>
<gene>
    <name evidence="8" type="primary">rnj</name>
    <name evidence="10" type="ORF">XD72_0218</name>
    <name evidence="11" type="ORF">XE07_0574</name>
</gene>
<comment type="subcellular location">
    <subcellularLocation>
        <location evidence="8">Cytoplasm</location>
    </subcellularLocation>
</comment>